<gene>
    <name evidence="7" type="ORF">PV04_10663</name>
</gene>
<dbReference type="Proteomes" id="UP000054266">
    <property type="component" value="Unassembled WGS sequence"/>
</dbReference>
<organism evidence="7 8">
    <name type="scientific">Phialophora macrospora</name>
    <dbReference type="NCBI Taxonomy" id="1851006"/>
    <lineage>
        <taxon>Eukaryota</taxon>
        <taxon>Fungi</taxon>
        <taxon>Dikarya</taxon>
        <taxon>Ascomycota</taxon>
        <taxon>Pezizomycotina</taxon>
        <taxon>Eurotiomycetes</taxon>
        <taxon>Chaetothyriomycetidae</taxon>
        <taxon>Chaetothyriales</taxon>
        <taxon>Herpotrichiellaceae</taxon>
        <taxon>Phialophora</taxon>
    </lineage>
</organism>
<keyword evidence="2 5" id="KW-0862">Zinc</keyword>
<evidence type="ECO:0000256" key="1">
    <source>
        <dbReference type="ARBA" id="ARBA00022723"/>
    </source>
</evidence>
<dbReference type="SMART" id="SM00829">
    <property type="entry name" value="PKS_ER"/>
    <property type="match status" value="1"/>
</dbReference>
<dbReference type="InterPro" id="IPR002328">
    <property type="entry name" value="ADH_Zn_CS"/>
</dbReference>
<dbReference type="GO" id="GO:0005829">
    <property type="term" value="C:cytosol"/>
    <property type="evidence" value="ECO:0007669"/>
    <property type="project" value="TreeGrafter"/>
</dbReference>
<dbReference type="Gene3D" id="3.40.50.720">
    <property type="entry name" value="NAD(P)-binding Rossmann-like Domain"/>
    <property type="match status" value="1"/>
</dbReference>
<proteinExistence type="inferred from homology"/>
<dbReference type="PANTHER" id="PTHR43880:SF12">
    <property type="entry name" value="ALCOHOL DEHYDROGENASE CLASS-3"/>
    <property type="match status" value="1"/>
</dbReference>
<reference evidence="7 8" key="1">
    <citation type="submission" date="2015-01" db="EMBL/GenBank/DDBJ databases">
        <title>The Genome Sequence of Capronia semiimmersa CBS27337.</title>
        <authorList>
            <consortium name="The Broad Institute Genomics Platform"/>
            <person name="Cuomo C."/>
            <person name="de Hoog S."/>
            <person name="Gorbushina A."/>
            <person name="Stielow B."/>
            <person name="Teixiera M."/>
            <person name="Abouelleil A."/>
            <person name="Chapman S.B."/>
            <person name="Priest M."/>
            <person name="Young S.K."/>
            <person name="Wortman J."/>
            <person name="Nusbaum C."/>
            <person name="Birren B."/>
        </authorList>
    </citation>
    <scope>NUCLEOTIDE SEQUENCE [LARGE SCALE GENOMIC DNA]</scope>
    <source>
        <strain evidence="7 8">CBS 27337</strain>
    </source>
</reference>
<dbReference type="PROSITE" id="PS00059">
    <property type="entry name" value="ADH_ZINC"/>
    <property type="match status" value="1"/>
</dbReference>
<protein>
    <recommendedName>
        <fullName evidence="6">Enoyl reductase (ER) domain-containing protein</fullName>
    </recommendedName>
</protein>
<dbReference type="HOGENOM" id="CLU_026673_14_1_1"/>
<comment type="similarity">
    <text evidence="5">Belongs to the zinc-containing alcohol dehydrogenase family.</text>
</comment>
<dbReference type="CDD" id="cd08278">
    <property type="entry name" value="benzyl_alcohol_DH"/>
    <property type="match status" value="1"/>
</dbReference>
<accession>A0A0D2F6C6</accession>
<dbReference type="SUPFAM" id="SSF51735">
    <property type="entry name" value="NAD(P)-binding Rossmann-fold domains"/>
    <property type="match status" value="1"/>
</dbReference>
<dbReference type="GO" id="GO:0046294">
    <property type="term" value="P:formaldehyde catabolic process"/>
    <property type="evidence" value="ECO:0007669"/>
    <property type="project" value="TreeGrafter"/>
</dbReference>
<dbReference type="InterPro" id="IPR020843">
    <property type="entry name" value="ER"/>
</dbReference>
<evidence type="ECO:0000313" key="8">
    <source>
        <dbReference type="Proteomes" id="UP000054266"/>
    </source>
</evidence>
<evidence type="ECO:0000256" key="4">
    <source>
        <dbReference type="ARBA" id="ARBA00023027"/>
    </source>
</evidence>
<evidence type="ECO:0000256" key="3">
    <source>
        <dbReference type="ARBA" id="ARBA00023002"/>
    </source>
</evidence>
<keyword evidence="8" id="KW-1185">Reference proteome</keyword>
<dbReference type="EMBL" id="KN846963">
    <property type="protein sequence ID" value="KIW62490.1"/>
    <property type="molecule type" value="Genomic_DNA"/>
</dbReference>
<evidence type="ECO:0000256" key="2">
    <source>
        <dbReference type="ARBA" id="ARBA00022833"/>
    </source>
</evidence>
<dbReference type="Pfam" id="PF08240">
    <property type="entry name" value="ADH_N"/>
    <property type="match status" value="1"/>
</dbReference>
<dbReference type="GO" id="GO:0008270">
    <property type="term" value="F:zinc ion binding"/>
    <property type="evidence" value="ECO:0007669"/>
    <property type="project" value="InterPro"/>
</dbReference>
<name>A0A0D2F6C6_9EURO</name>
<evidence type="ECO:0000256" key="5">
    <source>
        <dbReference type="RuleBase" id="RU361277"/>
    </source>
</evidence>
<comment type="cofactor">
    <cofactor evidence="5">
        <name>Zn(2+)</name>
        <dbReference type="ChEBI" id="CHEBI:29105"/>
    </cofactor>
</comment>
<dbReference type="PANTHER" id="PTHR43880">
    <property type="entry name" value="ALCOHOL DEHYDROGENASE"/>
    <property type="match status" value="1"/>
</dbReference>
<dbReference type="GO" id="GO:0051903">
    <property type="term" value="F:S-(hydroxymethyl)glutathione dehydrogenase [NAD(P)+] activity"/>
    <property type="evidence" value="ECO:0007669"/>
    <property type="project" value="TreeGrafter"/>
</dbReference>
<sequence>MVSARAFLVPQTGALFEEHAVELDLLRPHEVLVDLKATGICHTDVAVQRGEIPVPLPAVLGHEGAGIVRAVGSDVEDIQPGDHVVLSYSFCTTCRSCKTSKPYQCTRAQRQNFGASRPDGSQTIISTSPISTCFFGQSSFCNPTIAQETSCVVVDKSLPLEIVCALGCGFQTGAGAIYNVVKPMERQIRHVCVFGIGGVGCAAILAANQLIHSHPSAAFEIIAVDINDARLELATELGATHAVNTSREAIQDAVKRITNNEGVDAAVDCTGAVNVINECIGLLGPGGIAVTVGGPPPTTHASVNVFDLLIGCKTYTGCHQGNAYSKTFIPWLADLYSKGHLPLEKLQKTYGASNINEACRDMKEGKVVKPVLVWD</sequence>
<dbReference type="SUPFAM" id="SSF50129">
    <property type="entry name" value="GroES-like"/>
    <property type="match status" value="1"/>
</dbReference>
<keyword evidence="3" id="KW-0560">Oxidoreductase</keyword>
<dbReference type="STRING" id="5601.A0A0D2F6C6"/>
<dbReference type="Pfam" id="PF00107">
    <property type="entry name" value="ADH_zinc_N"/>
    <property type="match status" value="1"/>
</dbReference>
<dbReference type="Gene3D" id="3.90.180.10">
    <property type="entry name" value="Medium-chain alcohol dehydrogenases, catalytic domain"/>
    <property type="match status" value="1"/>
</dbReference>
<feature type="domain" description="Enoyl reductase (ER)" evidence="6">
    <location>
        <begin position="13"/>
        <end position="372"/>
    </location>
</feature>
<dbReference type="InterPro" id="IPR013149">
    <property type="entry name" value="ADH-like_C"/>
</dbReference>
<dbReference type="AlphaFoldDB" id="A0A0D2F6C6"/>
<keyword evidence="1 5" id="KW-0479">Metal-binding</keyword>
<evidence type="ECO:0000313" key="7">
    <source>
        <dbReference type="EMBL" id="KIW62490.1"/>
    </source>
</evidence>
<dbReference type="InterPro" id="IPR011032">
    <property type="entry name" value="GroES-like_sf"/>
</dbReference>
<keyword evidence="4" id="KW-0520">NAD</keyword>
<dbReference type="InterPro" id="IPR013154">
    <property type="entry name" value="ADH-like_N"/>
</dbReference>
<evidence type="ECO:0000259" key="6">
    <source>
        <dbReference type="SMART" id="SM00829"/>
    </source>
</evidence>
<dbReference type="InterPro" id="IPR036291">
    <property type="entry name" value="NAD(P)-bd_dom_sf"/>
</dbReference>